<sequence length="441" mass="48363">MNISVFGLGYVGCVTAACLADAGHKVIGVEIKRKKVDALNEGRSPFFEPGLSEVINRCAKQGTLRATTDVEEAVRLSDIALVCVGTPSSKEKGLQLDAVIQVCEGIGRALSKKEEYFVVAMRSTVLPGTSLEYCIPILEQFSGKRVGEDIGYCVNPEFLREGSAISDFHAPPFTIIGERDARSGDLLARLWSFVQAPLYRVPLGVSELVKYASNAFHALKIVFANEIGSLCRAYGIDSNEVMRIFVSDTKSNISSRYLRPGNAFGGSCLGKDLRALQFVAKKTDIDLHLLNAIIPSNNAHRERIANLVLGSNPKRVCFVGLSFKEGTDDLRESPAVQLVQRCLDEEVDVQIFDSDVLSSLYDDPHLKGTAQYMPDNVRSCIKSSMEEALDGVDLVVILKSISEKDYLQLKKWAQSGRRIIDLYGTLGRNAEELPCEINIMG</sequence>
<keyword evidence="4 7" id="KW-0560">Oxidoreductase</keyword>
<evidence type="ECO:0000256" key="9">
    <source>
        <dbReference type="PIRSR" id="PIRSR500134-2"/>
    </source>
</evidence>
<dbReference type="InterPro" id="IPR036220">
    <property type="entry name" value="UDP-Glc/GDP-Man_DH_C_sf"/>
</dbReference>
<dbReference type="UniPathway" id="UPA00038">
    <property type="reaction ID" value="UER00491"/>
</dbReference>
<dbReference type="InterPro" id="IPR001732">
    <property type="entry name" value="UDP-Glc/GDP-Man_DH_N"/>
</dbReference>
<name>A0A0G0T5Y2_9BACT</name>
<organism evidence="12 13">
    <name type="scientific">Candidatus Gottesmanbacteria bacterium GW2011_GWC2_39_8</name>
    <dbReference type="NCBI Taxonomy" id="1618450"/>
    <lineage>
        <taxon>Bacteria</taxon>
        <taxon>Candidatus Gottesmaniibacteriota</taxon>
    </lineage>
</organism>
<feature type="binding site" evidence="9">
    <location>
        <position position="324"/>
    </location>
    <ligand>
        <name>substrate</name>
    </ligand>
</feature>
<feature type="binding site" evidence="9">
    <location>
        <begin position="158"/>
        <end position="161"/>
    </location>
    <ligand>
        <name>substrate</name>
    </ligand>
</feature>
<dbReference type="SMART" id="SM00984">
    <property type="entry name" value="UDPG_MGDP_dh_C"/>
    <property type="match status" value="1"/>
</dbReference>
<dbReference type="NCBIfam" id="TIGR03026">
    <property type="entry name" value="NDP-sugDHase"/>
    <property type="match status" value="1"/>
</dbReference>
<evidence type="ECO:0000259" key="11">
    <source>
        <dbReference type="SMART" id="SM00984"/>
    </source>
</evidence>
<feature type="binding site" evidence="10">
    <location>
        <position position="161"/>
    </location>
    <ligand>
        <name>NAD(+)</name>
        <dbReference type="ChEBI" id="CHEBI:57540"/>
    </ligand>
</feature>
<dbReference type="InterPro" id="IPR036291">
    <property type="entry name" value="NAD(P)-bd_dom_sf"/>
</dbReference>
<dbReference type="PANTHER" id="PTHR43750:SF1">
    <property type="entry name" value="GDP-MANNOSE 6-DEHYDROGENASE"/>
    <property type="match status" value="1"/>
</dbReference>
<dbReference type="GO" id="GO:0006065">
    <property type="term" value="P:UDP-glucuronate biosynthetic process"/>
    <property type="evidence" value="ECO:0007669"/>
    <property type="project" value="UniProtKB-UniPathway"/>
</dbReference>
<comment type="pathway">
    <text evidence="1">Nucleotide-sugar biosynthesis; UDP-alpha-D-glucuronate biosynthesis; UDP-alpha-D-glucuronate from UDP-alpha-D-glucose: step 1/1.</text>
</comment>
<dbReference type="GO" id="GO:0003979">
    <property type="term" value="F:UDP-glucose 6-dehydrogenase activity"/>
    <property type="evidence" value="ECO:0007669"/>
    <property type="project" value="UniProtKB-EC"/>
</dbReference>
<feature type="binding site" evidence="9">
    <location>
        <begin position="257"/>
        <end position="261"/>
    </location>
    <ligand>
        <name>substrate</name>
    </ligand>
</feature>
<comment type="similarity">
    <text evidence="2 7">Belongs to the UDP-glucose/GDP-mannose dehydrogenase family.</text>
</comment>
<accession>A0A0G0T5Y2</accession>
<keyword evidence="5 7" id="KW-0520">NAD</keyword>
<dbReference type="Gene3D" id="3.40.50.720">
    <property type="entry name" value="NAD(P)-binding Rossmann-like Domain"/>
    <property type="match status" value="2"/>
</dbReference>
<dbReference type="EC" id="1.1.1.22" evidence="3 7"/>
<evidence type="ECO:0000256" key="5">
    <source>
        <dbReference type="ARBA" id="ARBA00023027"/>
    </source>
</evidence>
<dbReference type="PATRIC" id="fig|1618450.3.peg.534"/>
<protein>
    <recommendedName>
        <fullName evidence="3 7">UDP-glucose 6-dehydrogenase</fullName>
        <ecNumber evidence="3 7">1.1.1.22</ecNumber>
    </recommendedName>
</protein>
<feature type="binding site" evidence="10">
    <location>
        <position position="271"/>
    </location>
    <ligand>
        <name>NAD(+)</name>
        <dbReference type="ChEBI" id="CHEBI:57540"/>
    </ligand>
</feature>
<evidence type="ECO:0000256" key="10">
    <source>
        <dbReference type="PIRSR" id="PIRSR500134-3"/>
    </source>
</evidence>
<evidence type="ECO:0000256" key="2">
    <source>
        <dbReference type="ARBA" id="ARBA00006601"/>
    </source>
</evidence>
<feature type="binding site" evidence="10">
    <location>
        <position position="124"/>
    </location>
    <ligand>
        <name>NAD(+)</name>
        <dbReference type="ChEBI" id="CHEBI:57540"/>
    </ligand>
</feature>
<evidence type="ECO:0000256" key="6">
    <source>
        <dbReference type="ARBA" id="ARBA00047473"/>
    </source>
</evidence>
<evidence type="ECO:0000256" key="1">
    <source>
        <dbReference type="ARBA" id="ARBA00004701"/>
    </source>
</evidence>
<dbReference type="AlphaFoldDB" id="A0A0G0T5Y2"/>
<comment type="catalytic activity">
    <reaction evidence="6 7">
        <text>UDP-alpha-D-glucose + 2 NAD(+) + H2O = UDP-alpha-D-glucuronate + 2 NADH + 3 H(+)</text>
        <dbReference type="Rhea" id="RHEA:23596"/>
        <dbReference type="ChEBI" id="CHEBI:15377"/>
        <dbReference type="ChEBI" id="CHEBI:15378"/>
        <dbReference type="ChEBI" id="CHEBI:57540"/>
        <dbReference type="ChEBI" id="CHEBI:57945"/>
        <dbReference type="ChEBI" id="CHEBI:58052"/>
        <dbReference type="ChEBI" id="CHEBI:58885"/>
        <dbReference type="EC" id="1.1.1.22"/>
    </reaction>
</comment>
<dbReference type="Pfam" id="PF03721">
    <property type="entry name" value="UDPG_MGDP_dh_N"/>
    <property type="match status" value="1"/>
</dbReference>
<feature type="active site" description="Nucleophile" evidence="8">
    <location>
        <position position="268"/>
    </location>
</feature>
<dbReference type="PANTHER" id="PTHR43750">
    <property type="entry name" value="UDP-GLUCOSE 6-DEHYDROGENASE TUAD"/>
    <property type="match status" value="1"/>
</dbReference>
<feature type="binding site" evidence="10">
    <location>
        <position position="86"/>
    </location>
    <ligand>
        <name>NAD(+)</name>
        <dbReference type="ChEBI" id="CHEBI:57540"/>
    </ligand>
</feature>
<dbReference type="Gene3D" id="1.20.5.170">
    <property type="match status" value="1"/>
</dbReference>
<dbReference type="SUPFAM" id="SSF51735">
    <property type="entry name" value="NAD(P)-binding Rossmann-fold domains"/>
    <property type="match status" value="1"/>
</dbReference>
<evidence type="ECO:0000313" key="13">
    <source>
        <dbReference type="Proteomes" id="UP000034539"/>
    </source>
</evidence>
<dbReference type="SUPFAM" id="SSF48179">
    <property type="entry name" value="6-phosphogluconate dehydrogenase C-terminal domain-like"/>
    <property type="match status" value="1"/>
</dbReference>
<feature type="binding site" evidence="9">
    <location>
        <position position="265"/>
    </location>
    <ligand>
        <name>substrate</name>
    </ligand>
</feature>
<dbReference type="InterPro" id="IPR014027">
    <property type="entry name" value="UDP-Glc/GDP-Man_DH_C"/>
</dbReference>
<dbReference type="EMBL" id="LBXN01000020">
    <property type="protein sequence ID" value="KKR33232.1"/>
    <property type="molecule type" value="Genomic_DNA"/>
</dbReference>
<feature type="binding site" evidence="9">
    <location>
        <position position="210"/>
    </location>
    <ligand>
        <name>substrate</name>
    </ligand>
</feature>
<gene>
    <name evidence="12" type="ORF">UT63_C0020G0002</name>
</gene>
<dbReference type="InterPro" id="IPR008927">
    <property type="entry name" value="6-PGluconate_DH-like_C_sf"/>
</dbReference>
<feature type="binding site" evidence="10">
    <location>
        <position position="331"/>
    </location>
    <ligand>
        <name>NAD(+)</name>
        <dbReference type="ChEBI" id="CHEBI:57540"/>
    </ligand>
</feature>
<feature type="domain" description="UDP-glucose/GDP-mannose dehydrogenase C-terminal" evidence="11">
    <location>
        <begin position="317"/>
        <end position="428"/>
    </location>
</feature>
<dbReference type="Pfam" id="PF03720">
    <property type="entry name" value="UDPG_MGDP_dh_C"/>
    <property type="match status" value="1"/>
</dbReference>
<dbReference type="InterPro" id="IPR014026">
    <property type="entry name" value="UDP-Glc/GDP-Man_DH_dimer"/>
</dbReference>
<feature type="binding site" evidence="10">
    <location>
        <position position="35"/>
    </location>
    <ligand>
        <name>NAD(+)</name>
        <dbReference type="ChEBI" id="CHEBI:57540"/>
    </ligand>
</feature>
<dbReference type="GO" id="GO:0000271">
    <property type="term" value="P:polysaccharide biosynthetic process"/>
    <property type="evidence" value="ECO:0007669"/>
    <property type="project" value="InterPro"/>
</dbReference>
<dbReference type="SUPFAM" id="SSF52413">
    <property type="entry name" value="UDP-glucose/GDP-mannose dehydrogenase C-terminal domain"/>
    <property type="match status" value="1"/>
</dbReference>
<dbReference type="Proteomes" id="UP000034539">
    <property type="component" value="Unassembled WGS sequence"/>
</dbReference>
<comment type="caution">
    <text evidence="12">The sequence shown here is derived from an EMBL/GenBank/DDBJ whole genome shotgun (WGS) entry which is preliminary data.</text>
</comment>
<evidence type="ECO:0000256" key="4">
    <source>
        <dbReference type="ARBA" id="ARBA00023002"/>
    </source>
</evidence>
<proteinExistence type="inferred from homology"/>
<evidence type="ECO:0000256" key="3">
    <source>
        <dbReference type="ARBA" id="ARBA00012954"/>
    </source>
</evidence>
<dbReference type="GO" id="GO:0051287">
    <property type="term" value="F:NAD binding"/>
    <property type="evidence" value="ECO:0007669"/>
    <property type="project" value="InterPro"/>
</dbReference>
<evidence type="ECO:0000313" key="12">
    <source>
        <dbReference type="EMBL" id="KKR33232.1"/>
    </source>
</evidence>
<dbReference type="InterPro" id="IPR017476">
    <property type="entry name" value="UDP-Glc/GDP-Man"/>
</dbReference>
<dbReference type="PIRSF" id="PIRSF000124">
    <property type="entry name" value="UDPglc_GDPman_dh"/>
    <property type="match status" value="1"/>
</dbReference>
<dbReference type="PIRSF" id="PIRSF500134">
    <property type="entry name" value="UDPglc_DH_bac"/>
    <property type="match status" value="1"/>
</dbReference>
<evidence type="ECO:0000256" key="8">
    <source>
        <dbReference type="PIRSR" id="PIRSR500134-1"/>
    </source>
</evidence>
<dbReference type="Pfam" id="PF00984">
    <property type="entry name" value="UDPG_MGDP_dh"/>
    <property type="match status" value="1"/>
</dbReference>
<evidence type="ECO:0000256" key="7">
    <source>
        <dbReference type="PIRNR" id="PIRNR000124"/>
    </source>
</evidence>
<dbReference type="InterPro" id="IPR028357">
    <property type="entry name" value="UDPglc_DH_bac"/>
</dbReference>
<reference evidence="12 13" key="1">
    <citation type="journal article" date="2015" name="Nature">
        <title>rRNA introns, odd ribosomes, and small enigmatic genomes across a large radiation of phyla.</title>
        <authorList>
            <person name="Brown C.T."/>
            <person name="Hug L.A."/>
            <person name="Thomas B.C."/>
            <person name="Sharon I."/>
            <person name="Castelle C.J."/>
            <person name="Singh A."/>
            <person name="Wilkins M.J."/>
            <person name="Williams K.H."/>
            <person name="Banfield J.F."/>
        </authorList>
    </citation>
    <scope>NUCLEOTIDE SEQUENCE [LARGE SCALE GENOMIC DNA]</scope>
</reference>